<keyword evidence="1" id="KW-0472">Membrane</keyword>
<keyword evidence="1" id="KW-0812">Transmembrane</keyword>
<feature type="transmembrane region" description="Helical" evidence="1">
    <location>
        <begin position="30"/>
        <end position="52"/>
    </location>
</feature>
<dbReference type="EMBL" id="FUYQ01000030">
    <property type="protein sequence ID" value="SKB86522.1"/>
    <property type="molecule type" value="Genomic_DNA"/>
</dbReference>
<keyword evidence="3" id="KW-1185">Reference proteome</keyword>
<accession>A0A1T5ERA3</accession>
<evidence type="ECO:0000313" key="3">
    <source>
        <dbReference type="Proteomes" id="UP000190852"/>
    </source>
</evidence>
<keyword evidence="1" id="KW-1133">Transmembrane helix</keyword>
<organism evidence="2 3">
    <name type="scientific">Parabacteroides chartae</name>
    <dbReference type="NCBI Taxonomy" id="1037355"/>
    <lineage>
        <taxon>Bacteria</taxon>
        <taxon>Pseudomonadati</taxon>
        <taxon>Bacteroidota</taxon>
        <taxon>Bacteroidia</taxon>
        <taxon>Bacteroidales</taxon>
        <taxon>Tannerellaceae</taxon>
        <taxon>Parabacteroides</taxon>
    </lineage>
</organism>
<feature type="transmembrane region" description="Helical" evidence="1">
    <location>
        <begin position="58"/>
        <end position="82"/>
    </location>
</feature>
<gene>
    <name evidence="2" type="ORF">SAMN05660349_03099</name>
</gene>
<dbReference type="Proteomes" id="UP000190852">
    <property type="component" value="Unassembled WGS sequence"/>
</dbReference>
<evidence type="ECO:0000256" key="1">
    <source>
        <dbReference type="SAM" id="Phobius"/>
    </source>
</evidence>
<feature type="transmembrane region" description="Helical" evidence="1">
    <location>
        <begin position="103"/>
        <end position="124"/>
    </location>
</feature>
<sequence>MKFFNYLFCKLYSLSGSVAQNLRIPVFPSIVGISFYQVLNIFTICLCILMAFDSLDEINIYVNLGGMFLTGAILIFNTLYYGRHERYRSILKEIEKMPQTARWMSNFFCIVYLVTSLSAAFFAVRGCTVLFASY</sequence>
<evidence type="ECO:0000313" key="2">
    <source>
        <dbReference type="EMBL" id="SKB86522.1"/>
    </source>
</evidence>
<dbReference type="AlphaFoldDB" id="A0A1T5ERA3"/>
<proteinExistence type="predicted"/>
<name>A0A1T5ERA3_9BACT</name>
<reference evidence="3" key="1">
    <citation type="submission" date="2017-02" db="EMBL/GenBank/DDBJ databases">
        <authorList>
            <person name="Varghese N."/>
            <person name="Submissions S."/>
        </authorList>
    </citation>
    <scope>NUCLEOTIDE SEQUENCE [LARGE SCALE GENOMIC DNA]</scope>
    <source>
        <strain evidence="3">DSM 24967</strain>
    </source>
</reference>
<protein>
    <submittedName>
        <fullName evidence="2">Uncharacterized protein</fullName>
    </submittedName>
</protein>